<evidence type="ECO:0000256" key="1">
    <source>
        <dbReference type="SAM" id="Phobius"/>
    </source>
</evidence>
<accession>A0A8S5TIF7</accession>
<name>A0A8S5TIF7_9CAUD</name>
<protein>
    <submittedName>
        <fullName evidence="2">Holin</fullName>
    </submittedName>
</protein>
<evidence type="ECO:0000313" key="2">
    <source>
        <dbReference type="EMBL" id="DAF62920.1"/>
    </source>
</evidence>
<feature type="transmembrane region" description="Helical" evidence="1">
    <location>
        <begin position="6"/>
        <end position="26"/>
    </location>
</feature>
<sequence>MDITNVVEAVFALLAIVVTTIVVPYIKSKTSAAQQKEISAWVAIAVSAAEQLYKGSGRGAEKKAFVLDWLEKHGITVDASKIDAMIESAVYVLQHGGLFSEMASGGTQQK</sequence>
<keyword evidence="1" id="KW-0812">Transmembrane</keyword>
<reference evidence="2" key="1">
    <citation type="journal article" date="2021" name="Proc. Natl. Acad. Sci. U.S.A.">
        <title>A Catalog of Tens of Thousands of Viruses from Human Metagenomes Reveals Hidden Associations with Chronic Diseases.</title>
        <authorList>
            <person name="Tisza M.J."/>
            <person name="Buck C.B."/>
        </authorList>
    </citation>
    <scope>NUCLEOTIDE SEQUENCE</scope>
    <source>
        <strain evidence="2">Ctu3532</strain>
    </source>
</reference>
<organism evidence="2">
    <name type="scientific">Caudovirales sp. ctu3532</name>
    <dbReference type="NCBI Taxonomy" id="2827639"/>
    <lineage>
        <taxon>Viruses</taxon>
        <taxon>Duplodnaviria</taxon>
        <taxon>Heunggongvirae</taxon>
        <taxon>Uroviricota</taxon>
        <taxon>Caudoviricetes</taxon>
    </lineage>
</organism>
<dbReference type="InterPro" id="IPR010026">
    <property type="entry name" value="Phage_holin_LL-H"/>
</dbReference>
<keyword evidence="1" id="KW-1133">Transmembrane helix</keyword>
<dbReference type="Pfam" id="PF09682">
    <property type="entry name" value="Phage_holin_6_1"/>
    <property type="match status" value="1"/>
</dbReference>
<dbReference type="EMBL" id="BK032830">
    <property type="protein sequence ID" value="DAF62920.1"/>
    <property type="molecule type" value="Genomic_DNA"/>
</dbReference>
<keyword evidence="1" id="KW-0472">Membrane</keyword>
<proteinExistence type="predicted"/>